<evidence type="ECO:0000313" key="2">
    <source>
        <dbReference type="EMBL" id="EDW41018.1"/>
    </source>
</evidence>
<protein>
    <submittedName>
        <fullName evidence="2">GM24793</fullName>
    </submittedName>
</protein>
<gene>
    <name evidence="2" type="primary">Dsec\GM24793</name>
    <name evidence="2" type="ORF">Dsec_GM24793</name>
</gene>
<dbReference type="Proteomes" id="UP000001292">
    <property type="component" value="Unassembled WGS sequence"/>
</dbReference>
<dbReference type="AlphaFoldDB" id="B4HDS8"/>
<evidence type="ECO:0000313" key="3">
    <source>
        <dbReference type="Proteomes" id="UP000001292"/>
    </source>
</evidence>
<accession>B4HDS8</accession>
<name>B4HDS8_DROSE</name>
<feature type="region of interest" description="Disordered" evidence="1">
    <location>
        <begin position="1"/>
        <end position="94"/>
    </location>
</feature>
<dbReference type="EMBL" id="CH480815">
    <property type="protein sequence ID" value="EDW41018.1"/>
    <property type="molecule type" value="Genomic_DNA"/>
</dbReference>
<sequence length="94" mass="10693">MQSEKGNEAGSWKSKATMKTTNAAAAAPPPQRHRSNHDRGKMTRQGCRCNRRWKSQEPLRLRGHSPVEEHPLLAKRMPRRSPRSSASFDFSLAR</sequence>
<feature type="compositionally biased region" description="Basic and acidic residues" evidence="1">
    <location>
        <begin position="54"/>
        <end position="72"/>
    </location>
</feature>
<dbReference type="PhylomeDB" id="B4HDS8"/>
<evidence type="ECO:0000256" key="1">
    <source>
        <dbReference type="SAM" id="MobiDB-lite"/>
    </source>
</evidence>
<keyword evidence="3" id="KW-1185">Reference proteome</keyword>
<proteinExistence type="predicted"/>
<reference evidence="2 3" key="1">
    <citation type="journal article" date="2007" name="Nature">
        <title>Evolution of genes and genomes on the Drosophila phylogeny.</title>
        <authorList>
            <consortium name="Drosophila 12 Genomes Consortium"/>
            <person name="Clark A.G."/>
            <person name="Eisen M.B."/>
            <person name="Smith D.R."/>
            <person name="Bergman C.M."/>
            <person name="Oliver B."/>
            <person name="Markow T.A."/>
            <person name="Kaufman T.C."/>
            <person name="Kellis M."/>
            <person name="Gelbart W."/>
            <person name="Iyer V.N."/>
            <person name="Pollard D.A."/>
            <person name="Sackton T.B."/>
            <person name="Larracuente A.M."/>
            <person name="Singh N.D."/>
            <person name="Abad J.P."/>
            <person name="Abt D.N."/>
            <person name="Adryan B."/>
            <person name="Aguade M."/>
            <person name="Akashi H."/>
            <person name="Anderson W.W."/>
            <person name="Aquadro C.F."/>
            <person name="Ardell D.H."/>
            <person name="Arguello R."/>
            <person name="Artieri C.G."/>
            <person name="Barbash D.A."/>
            <person name="Barker D."/>
            <person name="Barsanti P."/>
            <person name="Batterham P."/>
            <person name="Batzoglou S."/>
            <person name="Begun D."/>
            <person name="Bhutkar A."/>
            <person name="Blanco E."/>
            <person name="Bosak S.A."/>
            <person name="Bradley R.K."/>
            <person name="Brand A.D."/>
            <person name="Brent M.R."/>
            <person name="Brooks A.N."/>
            <person name="Brown R.H."/>
            <person name="Butlin R.K."/>
            <person name="Caggese C."/>
            <person name="Calvi B.R."/>
            <person name="Bernardo de Carvalho A."/>
            <person name="Caspi A."/>
            <person name="Castrezana S."/>
            <person name="Celniker S.E."/>
            <person name="Chang J.L."/>
            <person name="Chapple C."/>
            <person name="Chatterji S."/>
            <person name="Chinwalla A."/>
            <person name="Civetta A."/>
            <person name="Clifton S.W."/>
            <person name="Comeron J.M."/>
            <person name="Costello J.C."/>
            <person name="Coyne J.A."/>
            <person name="Daub J."/>
            <person name="David R.G."/>
            <person name="Delcher A.L."/>
            <person name="Delehaunty K."/>
            <person name="Do C.B."/>
            <person name="Ebling H."/>
            <person name="Edwards K."/>
            <person name="Eickbush T."/>
            <person name="Evans J.D."/>
            <person name="Filipski A."/>
            <person name="Findeiss S."/>
            <person name="Freyhult E."/>
            <person name="Fulton L."/>
            <person name="Fulton R."/>
            <person name="Garcia A.C."/>
            <person name="Gardiner A."/>
            <person name="Garfield D.A."/>
            <person name="Garvin B.E."/>
            <person name="Gibson G."/>
            <person name="Gilbert D."/>
            <person name="Gnerre S."/>
            <person name="Godfrey J."/>
            <person name="Good R."/>
            <person name="Gotea V."/>
            <person name="Gravely B."/>
            <person name="Greenberg A.J."/>
            <person name="Griffiths-Jones S."/>
            <person name="Gross S."/>
            <person name="Guigo R."/>
            <person name="Gustafson E.A."/>
            <person name="Haerty W."/>
            <person name="Hahn M.W."/>
            <person name="Halligan D.L."/>
            <person name="Halpern A.L."/>
            <person name="Halter G.M."/>
            <person name="Han M.V."/>
            <person name="Heger A."/>
            <person name="Hillier L."/>
            <person name="Hinrichs A.S."/>
            <person name="Holmes I."/>
            <person name="Hoskins R.A."/>
            <person name="Hubisz M.J."/>
            <person name="Hultmark D."/>
            <person name="Huntley M.A."/>
            <person name="Jaffe D.B."/>
            <person name="Jagadeeshan S."/>
            <person name="Jeck W.R."/>
            <person name="Johnson J."/>
            <person name="Jones C.D."/>
            <person name="Jordan W.C."/>
            <person name="Karpen G.H."/>
            <person name="Kataoka E."/>
            <person name="Keightley P.D."/>
            <person name="Kheradpour P."/>
            <person name="Kirkness E.F."/>
            <person name="Koerich L.B."/>
            <person name="Kristiansen K."/>
            <person name="Kudrna D."/>
            <person name="Kulathinal R.J."/>
            <person name="Kumar S."/>
            <person name="Kwok R."/>
            <person name="Lander E."/>
            <person name="Langley C.H."/>
            <person name="Lapoint R."/>
            <person name="Lazzaro B.P."/>
            <person name="Lee S.J."/>
            <person name="Levesque L."/>
            <person name="Li R."/>
            <person name="Lin C.F."/>
            <person name="Lin M.F."/>
            <person name="Lindblad-Toh K."/>
            <person name="Llopart A."/>
            <person name="Long M."/>
            <person name="Low L."/>
            <person name="Lozovsky E."/>
            <person name="Lu J."/>
            <person name="Luo M."/>
            <person name="Machado C.A."/>
            <person name="Makalowski W."/>
            <person name="Marzo M."/>
            <person name="Matsuda M."/>
            <person name="Matzkin L."/>
            <person name="McAllister B."/>
            <person name="McBride C.S."/>
            <person name="McKernan B."/>
            <person name="McKernan K."/>
            <person name="Mendez-Lago M."/>
            <person name="Minx P."/>
            <person name="Mollenhauer M.U."/>
            <person name="Montooth K."/>
            <person name="Mount S.M."/>
            <person name="Mu X."/>
            <person name="Myers E."/>
            <person name="Negre B."/>
            <person name="Newfeld S."/>
            <person name="Nielsen R."/>
            <person name="Noor M.A."/>
            <person name="O'Grady P."/>
            <person name="Pachter L."/>
            <person name="Papaceit M."/>
            <person name="Parisi M.J."/>
            <person name="Parisi M."/>
            <person name="Parts L."/>
            <person name="Pedersen J.S."/>
            <person name="Pesole G."/>
            <person name="Phillippy A.M."/>
            <person name="Ponting C.P."/>
            <person name="Pop M."/>
            <person name="Porcelli D."/>
            <person name="Powell J.R."/>
            <person name="Prohaska S."/>
            <person name="Pruitt K."/>
            <person name="Puig M."/>
            <person name="Quesneville H."/>
            <person name="Ram K.R."/>
            <person name="Rand D."/>
            <person name="Rasmussen M.D."/>
            <person name="Reed L.K."/>
            <person name="Reenan R."/>
            <person name="Reily A."/>
            <person name="Remington K.A."/>
            <person name="Rieger T.T."/>
            <person name="Ritchie M.G."/>
            <person name="Robin C."/>
            <person name="Rogers Y.H."/>
            <person name="Rohde C."/>
            <person name="Rozas J."/>
            <person name="Rubenfield M.J."/>
            <person name="Ruiz A."/>
            <person name="Russo S."/>
            <person name="Salzberg S.L."/>
            <person name="Sanchez-Gracia A."/>
            <person name="Saranga D.J."/>
            <person name="Sato H."/>
            <person name="Schaeffer S.W."/>
            <person name="Schatz M.C."/>
            <person name="Schlenke T."/>
            <person name="Schwartz R."/>
            <person name="Segarra C."/>
            <person name="Singh R.S."/>
            <person name="Sirot L."/>
            <person name="Sirota M."/>
            <person name="Sisneros N.B."/>
            <person name="Smith C.D."/>
            <person name="Smith T.F."/>
            <person name="Spieth J."/>
            <person name="Stage D.E."/>
            <person name="Stark A."/>
            <person name="Stephan W."/>
            <person name="Strausberg R.L."/>
            <person name="Strempel S."/>
            <person name="Sturgill D."/>
            <person name="Sutton G."/>
            <person name="Sutton G.G."/>
            <person name="Tao W."/>
            <person name="Teichmann S."/>
            <person name="Tobari Y.N."/>
            <person name="Tomimura Y."/>
            <person name="Tsolas J.M."/>
            <person name="Valente V.L."/>
            <person name="Venter E."/>
            <person name="Venter J.C."/>
            <person name="Vicario S."/>
            <person name="Vieira F.G."/>
            <person name="Vilella A.J."/>
            <person name="Villasante A."/>
            <person name="Walenz B."/>
            <person name="Wang J."/>
            <person name="Wasserman M."/>
            <person name="Watts T."/>
            <person name="Wilson D."/>
            <person name="Wilson R.K."/>
            <person name="Wing R.A."/>
            <person name="Wolfner M.F."/>
            <person name="Wong A."/>
            <person name="Wong G.K."/>
            <person name="Wu C.I."/>
            <person name="Wu G."/>
            <person name="Yamamoto D."/>
            <person name="Yang H.P."/>
            <person name="Yang S.P."/>
            <person name="Yorke J.A."/>
            <person name="Yoshida K."/>
            <person name="Zdobnov E."/>
            <person name="Zhang P."/>
            <person name="Zhang Y."/>
            <person name="Zimin A.V."/>
            <person name="Baldwin J."/>
            <person name="Abdouelleil A."/>
            <person name="Abdulkadir J."/>
            <person name="Abebe A."/>
            <person name="Abera B."/>
            <person name="Abreu J."/>
            <person name="Acer S.C."/>
            <person name="Aftuck L."/>
            <person name="Alexander A."/>
            <person name="An P."/>
            <person name="Anderson E."/>
            <person name="Anderson S."/>
            <person name="Arachi H."/>
            <person name="Azer M."/>
            <person name="Bachantsang P."/>
            <person name="Barry A."/>
            <person name="Bayul T."/>
            <person name="Berlin A."/>
            <person name="Bessette D."/>
            <person name="Bloom T."/>
            <person name="Blye J."/>
            <person name="Boguslavskiy L."/>
            <person name="Bonnet C."/>
            <person name="Boukhgalter B."/>
            <person name="Bourzgui I."/>
            <person name="Brown A."/>
            <person name="Cahill P."/>
            <person name="Channer S."/>
            <person name="Cheshatsang Y."/>
            <person name="Chuda L."/>
            <person name="Citroen M."/>
            <person name="Collymore A."/>
            <person name="Cooke P."/>
            <person name="Costello M."/>
            <person name="D'Aco K."/>
            <person name="Daza R."/>
            <person name="De Haan G."/>
            <person name="DeGray S."/>
            <person name="DeMaso C."/>
            <person name="Dhargay N."/>
            <person name="Dooley K."/>
            <person name="Dooley E."/>
            <person name="Doricent M."/>
            <person name="Dorje P."/>
            <person name="Dorjee K."/>
            <person name="Dupes A."/>
            <person name="Elong R."/>
            <person name="Falk J."/>
            <person name="Farina A."/>
            <person name="Faro S."/>
            <person name="Ferguson D."/>
            <person name="Fisher S."/>
            <person name="Foley C.D."/>
            <person name="Franke A."/>
            <person name="Friedrich D."/>
            <person name="Gadbois L."/>
            <person name="Gearin G."/>
            <person name="Gearin C.R."/>
            <person name="Giannoukos G."/>
            <person name="Goode T."/>
            <person name="Graham J."/>
            <person name="Grandbois E."/>
            <person name="Grewal S."/>
            <person name="Gyaltsen K."/>
            <person name="Hafez N."/>
            <person name="Hagos B."/>
            <person name="Hall J."/>
            <person name="Henson C."/>
            <person name="Hollinger A."/>
            <person name="Honan T."/>
            <person name="Huard M.D."/>
            <person name="Hughes L."/>
            <person name="Hurhula B."/>
            <person name="Husby M.E."/>
            <person name="Kamat A."/>
            <person name="Kanga B."/>
            <person name="Kashin S."/>
            <person name="Khazanovich D."/>
            <person name="Kisner P."/>
            <person name="Lance K."/>
            <person name="Lara M."/>
            <person name="Lee W."/>
            <person name="Lennon N."/>
            <person name="Letendre F."/>
            <person name="LeVine R."/>
            <person name="Lipovsky A."/>
            <person name="Liu X."/>
            <person name="Liu J."/>
            <person name="Liu S."/>
            <person name="Lokyitsang T."/>
            <person name="Lokyitsang Y."/>
            <person name="Lubonja R."/>
            <person name="Lui A."/>
            <person name="MacDonald P."/>
            <person name="Magnisalis V."/>
            <person name="Maru K."/>
            <person name="Matthews C."/>
            <person name="McCusker W."/>
            <person name="McDonough S."/>
            <person name="Mehta T."/>
            <person name="Meldrim J."/>
            <person name="Meneus L."/>
            <person name="Mihai O."/>
            <person name="Mihalev A."/>
            <person name="Mihova T."/>
            <person name="Mittelman R."/>
            <person name="Mlenga V."/>
            <person name="Montmayeur A."/>
            <person name="Mulrain L."/>
            <person name="Navidi A."/>
            <person name="Naylor J."/>
            <person name="Negash T."/>
            <person name="Nguyen T."/>
            <person name="Nguyen N."/>
            <person name="Nicol R."/>
            <person name="Norbu C."/>
            <person name="Norbu N."/>
            <person name="Novod N."/>
            <person name="O'Neill B."/>
            <person name="Osman S."/>
            <person name="Markiewicz E."/>
            <person name="Oyono O.L."/>
            <person name="Patti C."/>
            <person name="Phunkhang P."/>
            <person name="Pierre F."/>
            <person name="Priest M."/>
            <person name="Raghuraman S."/>
            <person name="Rege F."/>
            <person name="Reyes R."/>
            <person name="Rise C."/>
            <person name="Rogov P."/>
            <person name="Ross K."/>
            <person name="Ryan E."/>
            <person name="Settipalli S."/>
            <person name="Shea T."/>
            <person name="Sherpa N."/>
            <person name="Shi L."/>
            <person name="Shih D."/>
            <person name="Sparrow T."/>
            <person name="Spaulding J."/>
            <person name="Stalker J."/>
            <person name="Stange-Thomann N."/>
            <person name="Stavropoulos S."/>
            <person name="Stone C."/>
            <person name="Strader C."/>
            <person name="Tesfaye S."/>
            <person name="Thomson T."/>
            <person name="Thoulutsang Y."/>
            <person name="Thoulutsang D."/>
            <person name="Topham K."/>
            <person name="Topping I."/>
            <person name="Tsamla T."/>
            <person name="Vassiliev H."/>
            <person name="Vo A."/>
            <person name="Wangchuk T."/>
            <person name="Wangdi T."/>
            <person name="Weiand M."/>
            <person name="Wilkinson J."/>
            <person name="Wilson A."/>
            <person name="Yadav S."/>
            <person name="Young G."/>
            <person name="Yu Q."/>
            <person name="Zembek L."/>
            <person name="Zhong D."/>
            <person name="Zimmer A."/>
            <person name="Zwirko Z."/>
            <person name="Jaffe D.B."/>
            <person name="Alvarez P."/>
            <person name="Brockman W."/>
            <person name="Butler J."/>
            <person name="Chin C."/>
            <person name="Gnerre S."/>
            <person name="Grabherr M."/>
            <person name="Kleber M."/>
            <person name="Mauceli E."/>
            <person name="MacCallum I."/>
        </authorList>
    </citation>
    <scope>NUCLEOTIDE SEQUENCE [LARGE SCALE GENOMIC DNA]</scope>
    <source>
        <strain evidence="3">Rob3c / Tucson 14021-0248.25</strain>
    </source>
</reference>
<dbReference type="OMA" id="NEAGSWK"/>
<dbReference type="HOGENOM" id="CLU_166346_0_0_1"/>
<organism evidence="3">
    <name type="scientific">Drosophila sechellia</name>
    <name type="common">Fruit fly</name>
    <dbReference type="NCBI Taxonomy" id="7238"/>
    <lineage>
        <taxon>Eukaryota</taxon>
        <taxon>Metazoa</taxon>
        <taxon>Ecdysozoa</taxon>
        <taxon>Arthropoda</taxon>
        <taxon>Hexapoda</taxon>
        <taxon>Insecta</taxon>
        <taxon>Pterygota</taxon>
        <taxon>Neoptera</taxon>
        <taxon>Endopterygota</taxon>
        <taxon>Diptera</taxon>
        <taxon>Brachycera</taxon>
        <taxon>Muscomorpha</taxon>
        <taxon>Ephydroidea</taxon>
        <taxon>Drosophilidae</taxon>
        <taxon>Drosophila</taxon>
        <taxon>Sophophora</taxon>
    </lineage>
</organism>